<name>A0ABS5HQ92_9RHOB</name>
<gene>
    <name evidence="6" type="ORF">IT775_07600</name>
</gene>
<evidence type="ECO:0000256" key="3">
    <source>
        <dbReference type="ARBA" id="ARBA00022801"/>
    </source>
</evidence>
<evidence type="ECO:0000256" key="4">
    <source>
        <dbReference type="ARBA" id="ARBA00022842"/>
    </source>
</evidence>
<comment type="caution">
    <text evidence="6">The sequence shown here is derived from an EMBL/GenBank/DDBJ whole genome shotgun (WGS) entry which is preliminary data.</text>
</comment>
<evidence type="ECO:0000256" key="2">
    <source>
        <dbReference type="ARBA" id="ARBA00022723"/>
    </source>
</evidence>
<reference evidence="6 7" key="1">
    <citation type="journal article" date="2021" name="Arch. Microbiol.">
        <title>Thalassobius aquimarinus sp. nov., isolated from the Sea of Japan seashore.</title>
        <authorList>
            <person name="Kurilenko V.V."/>
            <person name="Romanenko L.A."/>
            <person name="Chernysheva N.Y."/>
            <person name="Velansky P.V."/>
            <person name="Tekutyeva L.A."/>
            <person name="Isaeva M.P."/>
            <person name="Mikhailov V.V."/>
        </authorList>
    </citation>
    <scope>NUCLEOTIDE SEQUENCE [LARGE SCALE GENOMIC DNA]</scope>
    <source>
        <strain evidence="6 7">KMM 8518</strain>
    </source>
</reference>
<dbReference type="PROSITE" id="PS51462">
    <property type="entry name" value="NUDIX"/>
    <property type="match status" value="1"/>
</dbReference>
<organism evidence="6 7">
    <name type="scientific">Thalassovita aquimarina</name>
    <dbReference type="NCBI Taxonomy" id="2785917"/>
    <lineage>
        <taxon>Bacteria</taxon>
        <taxon>Pseudomonadati</taxon>
        <taxon>Pseudomonadota</taxon>
        <taxon>Alphaproteobacteria</taxon>
        <taxon>Rhodobacterales</taxon>
        <taxon>Roseobacteraceae</taxon>
        <taxon>Thalassovita</taxon>
    </lineage>
</organism>
<dbReference type="CDD" id="cd04666">
    <property type="entry name" value="NUDIX_DIPP2_like_Nudt4"/>
    <property type="match status" value="1"/>
</dbReference>
<dbReference type="EMBL" id="JADMKU010000005">
    <property type="protein sequence ID" value="MBR9650981.1"/>
    <property type="molecule type" value="Genomic_DNA"/>
</dbReference>
<dbReference type="PANTHER" id="PTHR12629:SF0">
    <property type="entry name" value="DIPHOSPHOINOSITOL-POLYPHOSPHATE DIPHOSPHATASE"/>
    <property type="match status" value="1"/>
</dbReference>
<dbReference type="SUPFAM" id="SSF55811">
    <property type="entry name" value="Nudix"/>
    <property type="match status" value="1"/>
</dbReference>
<dbReference type="Pfam" id="PF00293">
    <property type="entry name" value="NUDIX"/>
    <property type="match status" value="1"/>
</dbReference>
<dbReference type="InterPro" id="IPR047198">
    <property type="entry name" value="DDP-like_NUDIX"/>
</dbReference>
<keyword evidence="4" id="KW-0460">Magnesium</keyword>
<dbReference type="PANTHER" id="PTHR12629">
    <property type="entry name" value="DIPHOSPHOINOSITOL POLYPHOSPHATE PHOSPHOHYDROLASE"/>
    <property type="match status" value="1"/>
</dbReference>
<proteinExistence type="predicted"/>
<accession>A0ABS5HQ92</accession>
<sequence>MTNRFENARPVKAATSSDRPLAEQVAALCVRGKGKAKEVLLITSRGTGRWIIPKGWPMKDKSAPQAAQQEAWEEAGVLSGKISKDPIGSFRYVKKNDDGSTTPVCVQVYLLKVNRLKNGYPEAHQRERRWVSPATAAKLVREDELRDLLLSL</sequence>
<feature type="domain" description="Nudix hydrolase" evidence="5">
    <location>
        <begin position="20"/>
        <end position="152"/>
    </location>
</feature>
<evidence type="ECO:0000313" key="6">
    <source>
        <dbReference type="EMBL" id="MBR9650981.1"/>
    </source>
</evidence>
<dbReference type="Proteomes" id="UP001195941">
    <property type="component" value="Unassembled WGS sequence"/>
</dbReference>
<protein>
    <submittedName>
        <fullName evidence="6">NUDIX hydrolase</fullName>
    </submittedName>
</protein>
<evidence type="ECO:0000256" key="1">
    <source>
        <dbReference type="ARBA" id="ARBA00001946"/>
    </source>
</evidence>
<dbReference type="InterPro" id="IPR015797">
    <property type="entry name" value="NUDIX_hydrolase-like_dom_sf"/>
</dbReference>
<keyword evidence="2" id="KW-0479">Metal-binding</keyword>
<evidence type="ECO:0000313" key="7">
    <source>
        <dbReference type="Proteomes" id="UP001195941"/>
    </source>
</evidence>
<evidence type="ECO:0000259" key="5">
    <source>
        <dbReference type="PROSITE" id="PS51462"/>
    </source>
</evidence>
<comment type="cofactor">
    <cofactor evidence="1">
        <name>Mg(2+)</name>
        <dbReference type="ChEBI" id="CHEBI:18420"/>
    </cofactor>
</comment>
<dbReference type="RefSeq" id="WP_212700494.1">
    <property type="nucleotide sequence ID" value="NZ_JADMKU010000005.1"/>
</dbReference>
<keyword evidence="7" id="KW-1185">Reference proteome</keyword>
<dbReference type="InterPro" id="IPR000086">
    <property type="entry name" value="NUDIX_hydrolase_dom"/>
</dbReference>
<dbReference type="Gene3D" id="3.90.79.10">
    <property type="entry name" value="Nucleoside Triphosphate Pyrophosphohydrolase"/>
    <property type="match status" value="1"/>
</dbReference>
<keyword evidence="3 6" id="KW-0378">Hydrolase</keyword>
<dbReference type="GO" id="GO:0016787">
    <property type="term" value="F:hydrolase activity"/>
    <property type="evidence" value="ECO:0007669"/>
    <property type="project" value="UniProtKB-KW"/>
</dbReference>